<protein>
    <submittedName>
        <fullName evidence="2">Uncharacterized protein</fullName>
    </submittedName>
</protein>
<evidence type="ECO:0000313" key="2">
    <source>
        <dbReference type="EMBL" id="DAE19688.1"/>
    </source>
</evidence>
<feature type="region of interest" description="Disordered" evidence="1">
    <location>
        <begin position="279"/>
        <end position="309"/>
    </location>
</feature>
<accession>A0A8S5QKT8</accession>
<name>A0A8S5QKT8_9CAUD</name>
<dbReference type="EMBL" id="BK015682">
    <property type="protein sequence ID" value="DAE19688.1"/>
    <property type="molecule type" value="Genomic_DNA"/>
</dbReference>
<evidence type="ECO:0000256" key="1">
    <source>
        <dbReference type="SAM" id="MobiDB-lite"/>
    </source>
</evidence>
<feature type="compositionally biased region" description="Basic and acidic residues" evidence="1">
    <location>
        <begin position="280"/>
        <end position="296"/>
    </location>
</feature>
<proteinExistence type="predicted"/>
<sequence>MSCEVNFTGMPASSLYSMIPLIIDGHPFVIDLDLLDVHARQLGEYAARPVQLVDALHAAGAADNGVVDLGVLRLGSQQLHAVQKPVGDAAQARWLQAPLPYLGAILVCEADKVRGELVQHLERIATDLDVYVHVLHCLISVSLLLPGACEPAAVDPYVHMRLDAAHSGPLDDMELDHLVVVTPDSPVHPVQHQLGYVVRVRLERVRLRRDALRPRLRQRAVRVDAHRDGDPEREQHPLETRVRLPHGLERRVADGGLVADGLGGRVHPRVASVEPVAKLAGHERDGEREVPSDHSTDPIPSTTRMPSAASSIARRTYGMRAYTANRSAMYPAHLSSLDAMRSLLDPLLNPFRAHHAPHLAPLGQLRAQASRLALDAQRVVGHPRHPRRLAQRVHQLVPDAKLVGHLLERFGSARIHE</sequence>
<organism evidence="2">
    <name type="scientific">Siphoviridae sp. ctAvf12</name>
    <dbReference type="NCBI Taxonomy" id="2826185"/>
    <lineage>
        <taxon>Viruses</taxon>
        <taxon>Duplodnaviria</taxon>
        <taxon>Heunggongvirae</taxon>
        <taxon>Uroviricota</taxon>
        <taxon>Caudoviricetes</taxon>
    </lineage>
</organism>
<reference evidence="2" key="1">
    <citation type="journal article" date="2021" name="Proc. Natl. Acad. Sci. U.S.A.">
        <title>A Catalog of Tens of Thousands of Viruses from Human Metagenomes Reveals Hidden Associations with Chronic Diseases.</title>
        <authorList>
            <person name="Tisza M.J."/>
            <person name="Buck C.B."/>
        </authorList>
    </citation>
    <scope>NUCLEOTIDE SEQUENCE</scope>
    <source>
        <strain evidence="2">CtAvf12</strain>
    </source>
</reference>
<feature type="compositionally biased region" description="Polar residues" evidence="1">
    <location>
        <begin position="298"/>
        <end position="309"/>
    </location>
</feature>